<feature type="region of interest" description="Disordered" evidence="2">
    <location>
        <begin position="668"/>
        <end position="843"/>
    </location>
</feature>
<dbReference type="Proteomes" id="UP000789595">
    <property type="component" value="Unassembled WGS sequence"/>
</dbReference>
<dbReference type="Pfam" id="PF13499">
    <property type="entry name" value="EF-hand_7"/>
    <property type="match status" value="1"/>
</dbReference>
<dbReference type="InterPro" id="IPR002048">
    <property type="entry name" value="EF_hand_dom"/>
</dbReference>
<proteinExistence type="predicted"/>
<name>A0A8J2SAD4_9STRA</name>
<protein>
    <recommendedName>
        <fullName evidence="3">EF-hand domain-containing protein</fullName>
    </recommendedName>
</protein>
<feature type="compositionally biased region" description="Low complexity" evidence="2">
    <location>
        <begin position="105"/>
        <end position="129"/>
    </location>
</feature>
<accession>A0A8J2SAD4</accession>
<feature type="region of interest" description="Disordered" evidence="2">
    <location>
        <begin position="1"/>
        <end position="200"/>
    </location>
</feature>
<comment type="caution">
    <text evidence="4">The sequence shown here is derived from an EMBL/GenBank/DDBJ whole genome shotgun (WGS) entry which is preliminary data.</text>
</comment>
<feature type="compositionally biased region" description="Low complexity" evidence="2">
    <location>
        <begin position="349"/>
        <end position="366"/>
    </location>
</feature>
<dbReference type="Gene3D" id="1.10.238.10">
    <property type="entry name" value="EF-hand"/>
    <property type="match status" value="1"/>
</dbReference>
<dbReference type="GO" id="GO:0007165">
    <property type="term" value="P:signal transduction"/>
    <property type="evidence" value="ECO:0007669"/>
    <property type="project" value="InterPro"/>
</dbReference>
<keyword evidence="1" id="KW-0106">Calcium</keyword>
<dbReference type="InterPro" id="IPR011992">
    <property type="entry name" value="EF-hand-dom_pair"/>
</dbReference>
<feature type="domain" description="EF-hand" evidence="3">
    <location>
        <begin position="227"/>
        <end position="262"/>
    </location>
</feature>
<feature type="compositionally biased region" description="Pro residues" evidence="2">
    <location>
        <begin position="732"/>
        <end position="748"/>
    </location>
</feature>
<feature type="compositionally biased region" description="Pro residues" evidence="2">
    <location>
        <begin position="784"/>
        <end position="810"/>
    </location>
</feature>
<dbReference type="InterPro" id="IPR008936">
    <property type="entry name" value="Rho_GTPase_activation_prot"/>
</dbReference>
<dbReference type="SMART" id="SM00054">
    <property type="entry name" value="EFh"/>
    <property type="match status" value="2"/>
</dbReference>
<organism evidence="4 5">
    <name type="scientific">Pelagomonas calceolata</name>
    <dbReference type="NCBI Taxonomy" id="35677"/>
    <lineage>
        <taxon>Eukaryota</taxon>
        <taxon>Sar</taxon>
        <taxon>Stramenopiles</taxon>
        <taxon>Ochrophyta</taxon>
        <taxon>Pelagophyceae</taxon>
        <taxon>Pelagomonadales</taxon>
        <taxon>Pelagomonadaceae</taxon>
        <taxon>Pelagomonas</taxon>
    </lineage>
</organism>
<feature type="region of interest" description="Disordered" evidence="2">
    <location>
        <begin position="338"/>
        <end position="369"/>
    </location>
</feature>
<reference evidence="4" key="1">
    <citation type="submission" date="2021-11" db="EMBL/GenBank/DDBJ databases">
        <authorList>
            <consortium name="Genoscope - CEA"/>
            <person name="William W."/>
        </authorList>
    </citation>
    <scope>NUCLEOTIDE SEQUENCE</scope>
</reference>
<feature type="compositionally biased region" description="Basic and acidic residues" evidence="2">
    <location>
        <begin position="433"/>
        <end position="443"/>
    </location>
</feature>
<feature type="region of interest" description="Disordered" evidence="2">
    <location>
        <begin position="213"/>
        <end position="236"/>
    </location>
</feature>
<dbReference type="SMART" id="SM00324">
    <property type="entry name" value="RhoGAP"/>
    <property type="match status" value="1"/>
</dbReference>
<feature type="compositionally biased region" description="Basic and acidic residues" evidence="2">
    <location>
        <begin position="406"/>
        <end position="418"/>
    </location>
</feature>
<feature type="region of interest" description="Disordered" evidence="2">
    <location>
        <begin position="392"/>
        <end position="447"/>
    </location>
</feature>
<evidence type="ECO:0000259" key="3">
    <source>
        <dbReference type="PROSITE" id="PS50222"/>
    </source>
</evidence>
<feature type="compositionally biased region" description="Basic and acidic residues" evidence="2">
    <location>
        <begin position="812"/>
        <end position="825"/>
    </location>
</feature>
<dbReference type="GO" id="GO:0005509">
    <property type="term" value="F:calcium ion binding"/>
    <property type="evidence" value="ECO:0007669"/>
    <property type="project" value="InterPro"/>
</dbReference>
<sequence length="941" mass="98383">MVDVAESQEDPWAAASAPADPFVAAAPGSPQMAAPPADPIVSPARPTDPDPWATPSAASDPWIETPTSPPADPFGAATSPALPARTEGSPSVAVPPASPPEDPWSQPAAPGVTAAAEAPDAPASSASGARKLRKKLAALTGLHHAGAKVKEKLAKKKSAEPPPAEPAWSAGDEAPTDDAGAGVAIPAAHETSPAAARPASLRLRKAAAKLTGVHGAFSPRAQPDETDEQRAASRAFDAMDVDGDGELSAEEIHAALLKNDADASLERVKELVAKADTDGNGTVSREEYLEALKTDLIPEGWRGTLTGAAQRAREIASNAAAALGPAATKVRKAAAKATGQHGAFSKKNAVPPVDVEDAPSAAPAPSLESMQQNRFRAAASRTMMALTAFSKKETVDATDEPSSPRPHLDHEASGDLRRKQLKKRQGSLAGRLGAEEAKSDPAPRKKKGFANLFGKAQHAFHHSEDTPPQPWTAHGAEAVRTALDAFEADERAMCTANLWIERGDAKRCASVKAALGGDPTQAALGQATPEKASKAIVSAIEGGEPHAAVDAVRALLMMHVPLCKTVHHETRDAFVRAATEPRTAAAQREALQKLVDDLPPIHKQLLGRLAAHLARIVRRQRLNGSSWRGLAAALCPVLLPSSGAVSTTAKIQASIACERLLRVVNAGAGGPKSPRAPESPAWSPRQPAPSPKPHTAFDAFAHMPANPFSPKLASKKKSPKLAMRPPDHHPPGWAPPAADPWPASPPPMLSRAPDSAAPPPPMPSHTPVKDDNGGDPWPAGSADPWPPHASDAPPPMPPHVPDAPPPPMPSHTPEKPPEASDRPPDWKPPPPPKVEGPIEARAVRATYVDEIDSDDSDDDEREWSLRHALEEFGVTKVRVKGKQGVALFGSEKDASDALHAHRVGAWRLSSPSIDASGEQILYTGAGSPQVEDDLERLLATT</sequence>
<evidence type="ECO:0000313" key="5">
    <source>
        <dbReference type="Proteomes" id="UP000789595"/>
    </source>
</evidence>
<evidence type="ECO:0000256" key="2">
    <source>
        <dbReference type="SAM" id="MobiDB-lite"/>
    </source>
</evidence>
<dbReference type="SUPFAM" id="SSF47473">
    <property type="entry name" value="EF-hand"/>
    <property type="match status" value="1"/>
</dbReference>
<dbReference type="EMBL" id="CAKKNE010000001">
    <property type="protein sequence ID" value="CAH0364594.1"/>
    <property type="molecule type" value="Genomic_DNA"/>
</dbReference>
<evidence type="ECO:0000256" key="1">
    <source>
        <dbReference type="ARBA" id="ARBA00022837"/>
    </source>
</evidence>
<keyword evidence="5" id="KW-1185">Reference proteome</keyword>
<dbReference type="SUPFAM" id="SSF48350">
    <property type="entry name" value="GTPase activation domain, GAP"/>
    <property type="match status" value="1"/>
</dbReference>
<dbReference type="Gene3D" id="1.10.555.10">
    <property type="entry name" value="Rho GTPase activation protein"/>
    <property type="match status" value="1"/>
</dbReference>
<dbReference type="OrthoDB" id="79452at2759"/>
<dbReference type="PROSITE" id="PS50222">
    <property type="entry name" value="EF_HAND_2"/>
    <property type="match status" value="2"/>
</dbReference>
<dbReference type="Pfam" id="PF00620">
    <property type="entry name" value="RhoGAP"/>
    <property type="match status" value="1"/>
</dbReference>
<feature type="domain" description="EF-hand" evidence="3">
    <location>
        <begin position="263"/>
        <end position="298"/>
    </location>
</feature>
<dbReference type="InterPro" id="IPR000198">
    <property type="entry name" value="RhoGAP_dom"/>
</dbReference>
<feature type="compositionally biased region" description="Low complexity" evidence="2">
    <location>
        <begin position="11"/>
        <end position="27"/>
    </location>
</feature>
<dbReference type="PROSITE" id="PS00018">
    <property type="entry name" value="EF_HAND_1"/>
    <property type="match status" value="2"/>
</dbReference>
<gene>
    <name evidence="4" type="ORF">PECAL_1P09640</name>
</gene>
<dbReference type="InterPro" id="IPR018247">
    <property type="entry name" value="EF_Hand_1_Ca_BS"/>
</dbReference>
<dbReference type="AlphaFoldDB" id="A0A8J2SAD4"/>
<evidence type="ECO:0000313" key="4">
    <source>
        <dbReference type="EMBL" id="CAH0364594.1"/>
    </source>
</evidence>
<dbReference type="CDD" id="cd00051">
    <property type="entry name" value="EFh"/>
    <property type="match status" value="1"/>
</dbReference>